<dbReference type="InterPro" id="IPR056550">
    <property type="entry name" value="NOL10_2nd"/>
</dbReference>
<organism evidence="10 11">
    <name type="scientific">Phlebiopsis gigantea (strain 11061_1 CR5-6)</name>
    <name type="common">White-rot fungus</name>
    <name type="synonym">Peniophora gigantea</name>
    <dbReference type="NCBI Taxonomy" id="745531"/>
    <lineage>
        <taxon>Eukaryota</taxon>
        <taxon>Fungi</taxon>
        <taxon>Dikarya</taxon>
        <taxon>Basidiomycota</taxon>
        <taxon>Agaricomycotina</taxon>
        <taxon>Agaricomycetes</taxon>
        <taxon>Polyporales</taxon>
        <taxon>Phanerochaetaceae</taxon>
        <taxon>Phlebiopsis</taxon>
    </lineage>
</organism>
<dbReference type="PANTHER" id="PTHR14927:SF0">
    <property type="entry name" value="NUCLEOLAR PROTEIN 10"/>
    <property type="match status" value="1"/>
</dbReference>
<dbReference type="OrthoDB" id="273340at2759"/>
<feature type="region of interest" description="Disordered" evidence="6">
    <location>
        <begin position="496"/>
        <end position="543"/>
    </location>
</feature>
<feature type="domain" description="Nucleolar protein 10-like second" evidence="8">
    <location>
        <begin position="406"/>
        <end position="453"/>
    </location>
</feature>
<keyword evidence="5" id="KW-0539">Nucleus</keyword>
<dbReference type="GO" id="GO:0000462">
    <property type="term" value="P:maturation of SSU-rRNA from tricistronic rRNA transcript (SSU-rRNA, 5.8S rRNA, LSU-rRNA)"/>
    <property type="evidence" value="ECO:0007669"/>
    <property type="project" value="TreeGrafter"/>
</dbReference>
<dbReference type="InterPro" id="IPR012580">
    <property type="entry name" value="NUC153"/>
</dbReference>
<dbReference type="InterPro" id="IPR040382">
    <property type="entry name" value="NOL10/Enp2"/>
</dbReference>
<evidence type="ECO:0000256" key="6">
    <source>
        <dbReference type="SAM" id="MobiDB-lite"/>
    </source>
</evidence>
<evidence type="ECO:0000313" key="11">
    <source>
        <dbReference type="Proteomes" id="UP000053257"/>
    </source>
</evidence>
<reference evidence="10 11" key="1">
    <citation type="journal article" date="2014" name="PLoS Genet.">
        <title>Analysis of the Phlebiopsis gigantea genome, transcriptome and secretome provides insight into its pioneer colonization strategies of wood.</title>
        <authorList>
            <person name="Hori C."/>
            <person name="Ishida T."/>
            <person name="Igarashi K."/>
            <person name="Samejima M."/>
            <person name="Suzuki H."/>
            <person name="Master E."/>
            <person name="Ferreira P."/>
            <person name="Ruiz-Duenas F.J."/>
            <person name="Held B."/>
            <person name="Canessa P."/>
            <person name="Larrondo L.F."/>
            <person name="Schmoll M."/>
            <person name="Druzhinina I.S."/>
            <person name="Kubicek C.P."/>
            <person name="Gaskell J.A."/>
            <person name="Kersten P."/>
            <person name="St John F."/>
            <person name="Glasner J."/>
            <person name="Sabat G."/>
            <person name="Splinter BonDurant S."/>
            <person name="Syed K."/>
            <person name="Yadav J."/>
            <person name="Mgbeahuruike A.C."/>
            <person name="Kovalchuk A."/>
            <person name="Asiegbu F.O."/>
            <person name="Lackner G."/>
            <person name="Hoffmeister D."/>
            <person name="Rencoret J."/>
            <person name="Gutierrez A."/>
            <person name="Sun H."/>
            <person name="Lindquist E."/>
            <person name="Barry K."/>
            <person name="Riley R."/>
            <person name="Grigoriev I.V."/>
            <person name="Henrissat B."/>
            <person name="Kues U."/>
            <person name="Berka R.M."/>
            <person name="Martinez A.T."/>
            <person name="Covert S.F."/>
            <person name="Blanchette R.A."/>
            <person name="Cullen D."/>
        </authorList>
    </citation>
    <scope>NUCLEOTIDE SEQUENCE [LARGE SCALE GENOMIC DNA]</scope>
    <source>
        <strain evidence="10 11">11061_1 CR5-6</strain>
    </source>
</reference>
<dbReference type="GO" id="GO:0030686">
    <property type="term" value="C:90S preribosome"/>
    <property type="evidence" value="ECO:0007669"/>
    <property type="project" value="TreeGrafter"/>
</dbReference>
<keyword evidence="4" id="KW-0677">Repeat</keyword>
<dbReference type="GO" id="GO:0032040">
    <property type="term" value="C:small-subunit processome"/>
    <property type="evidence" value="ECO:0007669"/>
    <property type="project" value="TreeGrafter"/>
</dbReference>
<dbReference type="STRING" id="745531.A0A0C3NFP3"/>
<proteinExistence type="inferred from homology"/>
<evidence type="ECO:0000256" key="4">
    <source>
        <dbReference type="ARBA" id="ARBA00022737"/>
    </source>
</evidence>
<dbReference type="EMBL" id="KN840610">
    <property type="protein sequence ID" value="KIP03544.1"/>
    <property type="molecule type" value="Genomic_DNA"/>
</dbReference>
<comment type="subcellular location">
    <subcellularLocation>
        <location evidence="1">Nucleus</location>
        <location evidence="1">Nucleolus</location>
    </subcellularLocation>
</comment>
<comment type="similarity">
    <text evidence="2">Belongs to the WD repeat NOL10/ENP2 family.</text>
</comment>
<dbReference type="InterPro" id="IPR015943">
    <property type="entry name" value="WD40/YVTN_repeat-like_dom_sf"/>
</dbReference>
<evidence type="ECO:0000259" key="8">
    <source>
        <dbReference type="Pfam" id="PF23097"/>
    </source>
</evidence>
<dbReference type="SUPFAM" id="SSF50978">
    <property type="entry name" value="WD40 repeat-like"/>
    <property type="match status" value="1"/>
</dbReference>
<feature type="compositionally biased region" description="Low complexity" evidence="6">
    <location>
        <begin position="527"/>
        <end position="538"/>
    </location>
</feature>
<evidence type="ECO:0000256" key="3">
    <source>
        <dbReference type="ARBA" id="ARBA00022574"/>
    </source>
</evidence>
<protein>
    <submittedName>
        <fullName evidence="10">Uncharacterized protein</fullName>
    </submittedName>
</protein>
<feature type="domain" description="Nucleolar protein 10-like N-terminal" evidence="9">
    <location>
        <begin position="22"/>
        <end position="401"/>
    </location>
</feature>
<feature type="region of interest" description="Disordered" evidence="6">
    <location>
        <begin position="572"/>
        <end position="659"/>
    </location>
</feature>
<sequence length="767" mass="84158">MATLPDPGSVKVYTVNGAASGSSSSLPDWLTRKRAVKEKGKRAVREQVEGTLELVQHFEFPEASNRIKTTRDGHHVVATGTYKPQIRVWDLDQLSLKFERHSDAENVDFLMLSDDWTKSIHLQNDRSVELHNQGGLYYRTRIPRFGRALGYHFPSCDALIAGAGAEVYRLNLEQGRFMSPLLLQGTGDDDVPGVNALDINPAHQLFAFGVEGNGTVEFWDPRSRSRVGLLQLPAGRLLPTGASAPALPGIADGPRGPPVAATALASRADGLSYAIGTSTGHTLLYDIRSARPFAIKDQGYGLPVKNVSWIEGGSRMAAEGLVLSADKKVIKIWDKNSPSANFTSITPASDINDVHHYPGSGLLMLANEGIQMTTYYIPQLGPAPRWCSFLENLTEEMEDQTTRTAYQDYKFVERGELASLGLDHLIGTPALKPYMHGYFLSLQLYDTARLIANPYVYEEHRERAVREKMEKMAETRIRTRKDAGVKVNKALAEKIKRDGEREKKKAEKKAAARKAKSAEDDAMVVDENAAAEGGNPAERTSLLNDPRFRELFENPEFQVDQESREFALLNPSTAAQQQRQGAEDSDKSSSDGLGDDTGSEGEKESASEDSDAAELWTDDIPARIAARNARHRKKAPVSRNPNVRLVPMRAQAGPRGMDKYATFGQRRTTKTGSTDKSAVAASDNVKFSADGGVEMTFVPSMSADAEGGERAGSKGKQARRKGVETFGAGLERGGPEPEMAMAESERKGRAQRRRGMRSGSKNTFRRM</sequence>
<gene>
    <name evidence="10" type="ORF">PHLGIDRAFT_110702</name>
</gene>
<dbReference type="Pfam" id="PF08159">
    <property type="entry name" value="NUC153"/>
    <property type="match status" value="1"/>
</dbReference>
<keyword evidence="11" id="KW-1185">Reference proteome</keyword>
<keyword evidence="3" id="KW-0853">WD repeat</keyword>
<dbReference type="Pfam" id="PF23098">
    <property type="entry name" value="Beta-prop_NOL10_N"/>
    <property type="match status" value="1"/>
</dbReference>
<evidence type="ECO:0000259" key="9">
    <source>
        <dbReference type="Pfam" id="PF23098"/>
    </source>
</evidence>
<dbReference type="Pfam" id="PF23097">
    <property type="entry name" value="NOL10_2nd"/>
    <property type="match status" value="1"/>
</dbReference>
<dbReference type="Gene3D" id="2.130.10.10">
    <property type="entry name" value="YVTN repeat-like/Quinoprotein amine dehydrogenase"/>
    <property type="match status" value="1"/>
</dbReference>
<feature type="region of interest" description="Disordered" evidence="6">
    <location>
        <begin position="700"/>
        <end position="767"/>
    </location>
</feature>
<name>A0A0C3NFP3_PHLG1</name>
<dbReference type="AlphaFoldDB" id="A0A0C3NFP3"/>
<feature type="compositionally biased region" description="Basic and acidic residues" evidence="6">
    <location>
        <begin position="496"/>
        <end position="510"/>
    </location>
</feature>
<feature type="domain" description="NUC153" evidence="7">
    <location>
        <begin position="545"/>
        <end position="573"/>
    </location>
</feature>
<accession>A0A0C3NFP3</accession>
<dbReference type="InterPro" id="IPR056551">
    <property type="entry name" value="Beta-prop_NOL10_N"/>
</dbReference>
<evidence type="ECO:0000259" key="7">
    <source>
        <dbReference type="Pfam" id="PF08159"/>
    </source>
</evidence>
<dbReference type="PANTHER" id="PTHR14927">
    <property type="entry name" value="NUCLEOLAR PROTEIN 10"/>
    <property type="match status" value="1"/>
</dbReference>
<dbReference type="HOGENOM" id="CLU_009923_0_0_1"/>
<dbReference type="Proteomes" id="UP000053257">
    <property type="component" value="Unassembled WGS sequence"/>
</dbReference>
<dbReference type="InterPro" id="IPR036322">
    <property type="entry name" value="WD40_repeat_dom_sf"/>
</dbReference>
<evidence type="ECO:0000256" key="1">
    <source>
        <dbReference type="ARBA" id="ARBA00004604"/>
    </source>
</evidence>
<evidence type="ECO:0000256" key="5">
    <source>
        <dbReference type="ARBA" id="ARBA00023242"/>
    </source>
</evidence>
<evidence type="ECO:0000313" key="10">
    <source>
        <dbReference type="EMBL" id="KIP03544.1"/>
    </source>
</evidence>
<evidence type="ECO:0000256" key="2">
    <source>
        <dbReference type="ARBA" id="ARBA00005264"/>
    </source>
</evidence>